<dbReference type="InterPro" id="IPR036366">
    <property type="entry name" value="PGBDSf"/>
</dbReference>
<name>A0ABT2ZKK6_9RHOB</name>
<gene>
    <name evidence="4" type="ORF">OEZ71_05060</name>
</gene>
<dbReference type="InterPro" id="IPR002477">
    <property type="entry name" value="Peptidoglycan-bd-like"/>
</dbReference>
<dbReference type="Pfam" id="PF01471">
    <property type="entry name" value="PG_binding_1"/>
    <property type="match status" value="1"/>
</dbReference>
<dbReference type="RefSeq" id="WP_263738823.1">
    <property type="nucleotide sequence ID" value="NZ_JAOWKZ010000001.1"/>
</dbReference>
<keyword evidence="2" id="KW-0732">Signal</keyword>
<protein>
    <submittedName>
        <fullName evidence="4">Peptidoglycan-binding protein</fullName>
    </submittedName>
</protein>
<dbReference type="InterPro" id="IPR036365">
    <property type="entry name" value="PGBD-like_sf"/>
</dbReference>
<sequence length="174" mass="18868">MLPNVRRTTISGIAALSLAMTAAAPAHAWGKKEQDLVKGLAAAAIIGAVILNNRNSQPATTQRYTQPQYQPPAQTYRAPASYQQPTYQPSYQQPSYQSGIYSSPAAQAFNRLSAYERRAVQTRLSNWGYYHGGIDGSFGPQTHRAIMAYAGDTQGTNQLSTTAGAYDFYAQLIG</sequence>
<dbReference type="Proteomes" id="UP001652564">
    <property type="component" value="Unassembled WGS sequence"/>
</dbReference>
<evidence type="ECO:0000313" key="5">
    <source>
        <dbReference type="Proteomes" id="UP001652564"/>
    </source>
</evidence>
<proteinExistence type="predicted"/>
<feature type="region of interest" description="Disordered" evidence="1">
    <location>
        <begin position="57"/>
        <end position="88"/>
    </location>
</feature>
<dbReference type="SUPFAM" id="SSF47090">
    <property type="entry name" value="PGBD-like"/>
    <property type="match status" value="1"/>
</dbReference>
<comment type="caution">
    <text evidence="4">The sequence shown here is derived from an EMBL/GenBank/DDBJ whole genome shotgun (WGS) entry which is preliminary data.</text>
</comment>
<dbReference type="Gene3D" id="1.10.101.10">
    <property type="entry name" value="PGBD-like superfamily/PGBD"/>
    <property type="match status" value="1"/>
</dbReference>
<accession>A0ABT2ZKK6</accession>
<feature type="domain" description="Peptidoglycan binding-like" evidence="3">
    <location>
        <begin position="116"/>
        <end position="149"/>
    </location>
</feature>
<keyword evidence="5" id="KW-1185">Reference proteome</keyword>
<evidence type="ECO:0000256" key="2">
    <source>
        <dbReference type="SAM" id="SignalP"/>
    </source>
</evidence>
<dbReference type="EMBL" id="JAOWKZ010000001">
    <property type="protein sequence ID" value="MCV2871658.1"/>
    <property type="molecule type" value="Genomic_DNA"/>
</dbReference>
<organism evidence="4 5">
    <name type="scientific">Albidovulum litorale</name>
    <dbReference type="NCBI Taxonomy" id="2984134"/>
    <lineage>
        <taxon>Bacteria</taxon>
        <taxon>Pseudomonadati</taxon>
        <taxon>Pseudomonadota</taxon>
        <taxon>Alphaproteobacteria</taxon>
        <taxon>Rhodobacterales</taxon>
        <taxon>Paracoccaceae</taxon>
        <taxon>Albidovulum</taxon>
    </lineage>
</organism>
<evidence type="ECO:0000256" key="1">
    <source>
        <dbReference type="SAM" id="MobiDB-lite"/>
    </source>
</evidence>
<reference evidence="4 5" key="1">
    <citation type="submission" date="2022-10" db="EMBL/GenBank/DDBJ databases">
        <title>Defluviimonas sp. nov., isolated from ocean surface sediments.</title>
        <authorList>
            <person name="He W."/>
            <person name="Wang L."/>
            <person name="Zhang D.-F."/>
        </authorList>
    </citation>
    <scope>NUCLEOTIDE SEQUENCE [LARGE SCALE GENOMIC DNA]</scope>
    <source>
        <strain evidence="4 5">WL0050</strain>
    </source>
</reference>
<evidence type="ECO:0000313" key="4">
    <source>
        <dbReference type="EMBL" id="MCV2871658.1"/>
    </source>
</evidence>
<feature type="signal peptide" evidence="2">
    <location>
        <begin position="1"/>
        <end position="28"/>
    </location>
</feature>
<feature type="chain" id="PRO_5045563324" evidence="2">
    <location>
        <begin position="29"/>
        <end position="174"/>
    </location>
</feature>
<evidence type="ECO:0000259" key="3">
    <source>
        <dbReference type="Pfam" id="PF01471"/>
    </source>
</evidence>